<organism evidence="7 8">
    <name type="scientific">Pendulispora brunnea</name>
    <dbReference type="NCBI Taxonomy" id="2905690"/>
    <lineage>
        <taxon>Bacteria</taxon>
        <taxon>Pseudomonadati</taxon>
        <taxon>Myxococcota</taxon>
        <taxon>Myxococcia</taxon>
        <taxon>Myxococcales</taxon>
        <taxon>Sorangiineae</taxon>
        <taxon>Pendulisporaceae</taxon>
        <taxon>Pendulispora</taxon>
    </lineage>
</organism>
<dbReference type="GO" id="GO:0006508">
    <property type="term" value="P:proteolysis"/>
    <property type="evidence" value="ECO:0007669"/>
    <property type="project" value="UniProtKB-KW"/>
</dbReference>
<comment type="subcellular location">
    <subcellularLocation>
        <location evidence="1">Membrane</location>
        <topology evidence="1">Multi-pass membrane protein</topology>
    </subcellularLocation>
</comment>
<keyword evidence="7" id="KW-0378">Hydrolase</keyword>
<keyword evidence="2 5" id="KW-0812">Transmembrane</keyword>
<reference evidence="7 8" key="1">
    <citation type="submission" date="2021-12" db="EMBL/GenBank/DDBJ databases">
        <title>Discovery of the Pendulisporaceae a myxobacterial family with distinct sporulation behavior and unique specialized metabolism.</title>
        <authorList>
            <person name="Garcia R."/>
            <person name="Popoff A."/>
            <person name="Bader C.D."/>
            <person name="Loehr J."/>
            <person name="Walesch S."/>
            <person name="Walt C."/>
            <person name="Boldt J."/>
            <person name="Bunk B."/>
            <person name="Haeckl F.J.F.P.J."/>
            <person name="Gunesch A.P."/>
            <person name="Birkelbach J."/>
            <person name="Nuebel U."/>
            <person name="Pietschmann T."/>
            <person name="Bach T."/>
            <person name="Mueller R."/>
        </authorList>
    </citation>
    <scope>NUCLEOTIDE SEQUENCE [LARGE SCALE GENOMIC DNA]</scope>
    <source>
        <strain evidence="7 8">MSr12523</strain>
    </source>
</reference>
<dbReference type="SUPFAM" id="SSF144091">
    <property type="entry name" value="Rhomboid-like"/>
    <property type="match status" value="1"/>
</dbReference>
<feature type="transmembrane region" description="Helical" evidence="5">
    <location>
        <begin position="65"/>
        <end position="85"/>
    </location>
</feature>
<dbReference type="Gene3D" id="1.20.1540.10">
    <property type="entry name" value="Rhomboid-like"/>
    <property type="match status" value="1"/>
</dbReference>
<evidence type="ECO:0000256" key="5">
    <source>
        <dbReference type="SAM" id="Phobius"/>
    </source>
</evidence>
<sequence>MEWLLARLERRLGKFAVPNLTGFIIGGMAIVYVLSRFQQSYLARLTLDLDAVSRGEVWRLVTYLFIPRGSDFFILFTLYWLWFIGSTLESEWGAFKLNVYYLCGMIGTTVAAYLTGYGMGNEYLNYSLIFAVATLVPDYEILLFFILPLRMKWIGVLTGGYVVLAFVQQMHWAGRAAIIAAVANYFIFFGGHLLGLTRQRGVQVRQAARRNAFQAEASAAPTGGRSCAICGAREEDDADIRVCSCEKCGGKPRNLCLTHAKNH</sequence>
<accession>A0ABZ2KDD6</accession>
<evidence type="ECO:0000256" key="1">
    <source>
        <dbReference type="ARBA" id="ARBA00004141"/>
    </source>
</evidence>
<evidence type="ECO:0000256" key="4">
    <source>
        <dbReference type="ARBA" id="ARBA00023136"/>
    </source>
</evidence>
<keyword evidence="3 5" id="KW-1133">Transmembrane helix</keyword>
<proteinExistence type="predicted"/>
<evidence type="ECO:0000259" key="6">
    <source>
        <dbReference type="Pfam" id="PF01694"/>
    </source>
</evidence>
<evidence type="ECO:0000256" key="2">
    <source>
        <dbReference type="ARBA" id="ARBA00022692"/>
    </source>
</evidence>
<keyword evidence="4 5" id="KW-0472">Membrane</keyword>
<feature type="transmembrane region" description="Helical" evidence="5">
    <location>
        <begin position="123"/>
        <end position="146"/>
    </location>
</feature>
<dbReference type="Pfam" id="PF01694">
    <property type="entry name" value="Rhomboid"/>
    <property type="match status" value="1"/>
</dbReference>
<name>A0ABZ2KDD6_9BACT</name>
<feature type="transmembrane region" description="Helical" evidence="5">
    <location>
        <begin position="12"/>
        <end position="34"/>
    </location>
</feature>
<dbReference type="GO" id="GO:0008233">
    <property type="term" value="F:peptidase activity"/>
    <property type="evidence" value="ECO:0007669"/>
    <property type="project" value="UniProtKB-KW"/>
</dbReference>
<dbReference type="RefSeq" id="WP_394847218.1">
    <property type="nucleotide sequence ID" value="NZ_CP089982.1"/>
</dbReference>
<dbReference type="EMBL" id="CP089982">
    <property type="protein sequence ID" value="WXA96599.1"/>
    <property type="molecule type" value="Genomic_DNA"/>
</dbReference>
<dbReference type="Proteomes" id="UP001379533">
    <property type="component" value="Chromosome"/>
</dbReference>
<keyword evidence="8" id="KW-1185">Reference proteome</keyword>
<evidence type="ECO:0000313" key="7">
    <source>
        <dbReference type="EMBL" id="WXA96599.1"/>
    </source>
</evidence>
<feature type="transmembrane region" description="Helical" evidence="5">
    <location>
        <begin position="97"/>
        <end position="117"/>
    </location>
</feature>
<evidence type="ECO:0000256" key="3">
    <source>
        <dbReference type="ARBA" id="ARBA00022989"/>
    </source>
</evidence>
<keyword evidence="7" id="KW-0645">Protease</keyword>
<feature type="transmembrane region" description="Helical" evidence="5">
    <location>
        <begin position="176"/>
        <end position="196"/>
    </location>
</feature>
<gene>
    <name evidence="7" type="ORF">LZC95_07085</name>
</gene>
<feature type="transmembrane region" description="Helical" evidence="5">
    <location>
        <begin position="153"/>
        <end position="170"/>
    </location>
</feature>
<feature type="domain" description="Peptidase S54 rhomboid" evidence="6">
    <location>
        <begin position="55"/>
        <end position="194"/>
    </location>
</feature>
<dbReference type="InterPro" id="IPR035952">
    <property type="entry name" value="Rhomboid-like_sf"/>
</dbReference>
<evidence type="ECO:0000313" key="8">
    <source>
        <dbReference type="Proteomes" id="UP001379533"/>
    </source>
</evidence>
<dbReference type="InterPro" id="IPR022764">
    <property type="entry name" value="Peptidase_S54_rhomboid_dom"/>
</dbReference>
<protein>
    <submittedName>
        <fullName evidence="7">Rhomboid family intramembrane serine protease</fullName>
    </submittedName>
</protein>